<sequence>MTTSDTSPCTTSTYIPHTQQSLEAMRVAQALETARESSDGLNDASTFQTINAAYQAIWAKIREQPQSYTMTMSEFAVFNFFQHLHKDQPDVEVMAREATARFWACASAPDYKPTME</sequence>
<comment type="caution">
    <text evidence="1">The sequence shown here is derived from an EMBL/GenBank/DDBJ whole genome shotgun (WGS) entry which is preliminary data.</text>
</comment>
<evidence type="ECO:0000313" key="2">
    <source>
        <dbReference type="Proteomes" id="UP001497700"/>
    </source>
</evidence>
<gene>
    <name evidence="1" type="ORF">F4820DRAFT_415862</name>
</gene>
<evidence type="ECO:0000313" key="1">
    <source>
        <dbReference type="EMBL" id="KAI4866700.1"/>
    </source>
</evidence>
<name>A0ACB9Z6A8_9PEZI</name>
<protein>
    <submittedName>
        <fullName evidence="1">Uncharacterized protein</fullName>
    </submittedName>
</protein>
<reference evidence="1 2" key="1">
    <citation type="journal article" date="2022" name="New Phytol.">
        <title>Ecological generalism drives hyperdiversity of secondary metabolite gene clusters in xylarialean endophytes.</title>
        <authorList>
            <person name="Franco M.E.E."/>
            <person name="Wisecaver J.H."/>
            <person name="Arnold A.E."/>
            <person name="Ju Y.M."/>
            <person name="Slot J.C."/>
            <person name="Ahrendt S."/>
            <person name="Moore L.P."/>
            <person name="Eastman K.E."/>
            <person name="Scott K."/>
            <person name="Konkel Z."/>
            <person name="Mondo S.J."/>
            <person name="Kuo A."/>
            <person name="Hayes R.D."/>
            <person name="Haridas S."/>
            <person name="Andreopoulos B."/>
            <person name="Riley R."/>
            <person name="LaButti K."/>
            <person name="Pangilinan J."/>
            <person name="Lipzen A."/>
            <person name="Amirebrahimi M."/>
            <person name="Yan J."/>
            <person name="Adam C."/>
            <person name="Keymanesh K."/>
            <person name="Ng V."/>
            <person name="Louie K."/>
            <person name="Northen T."/>
            <person name="Drula E."/>
            <person name="Henrissat B."/>
            <person name="Hsieh H.M."/>
            <person name="Youens-Clark K."/>
            <person name="Lutzoni F."/>
            <person name="Miadlikowska J."/>
            <person name="Eastwood D.C."/>
            <person name="Hamelin R.C."/>
            <person name="Grigoriev I.V."/>
            <person name="U'Ren J.M."/>
        </authorList>
    </citation>
    <scope>NUCLEOTIDE SEQUENCE [LARGE SCALE GENOMIC DNA]</scope>
    <source>
        <strain evidence="1 2">CBS 119005</strain>
    </source>
</reference>
<organism evidence="1 2">
    <name type="scientific">Hypoxylon rubiginosum</name>
    <dbReference type="NCBI Taxonomy" id="110542"/>
    <lineage>
        <taxon>Eukaryota</taxon>
        <taxon>Fungi</taxon>
        <taxon>Dikarya</taxon>
        <taxon>Ascomycota</taxon>
        <taxon>Pezizomycotina</taxon>
        <taxon>Sordariomycetes</taxon>
        <taxon>Xylariomycetidae</taxon>
        <taxon>Xylariales</taxon>
        <taxon>Hypoxylaceae</taxon>
        <taxon>Hypoxylon</taxon>
    </lineage>
</organism>
<dbReference type="EMBL" id="MU393455">
    <property type="protein sequence ID" value="KAI4866700.1"/>
    <property type="molecule type" value="Genomic_DNA"/>
</dbReference>
<proteinExistence type="predicted"/>
<keyword evidence="2" id="KW-1185">Reference proteome</keyword>
<dbReference type="Proteomes" id="UP001497700">
    <property type="component" value="Unassembled WGS sequence"/>
</dbReference>
<accession>A0ACB9Z6A8</accession>